<keyword evidence="5 6" id="KW-0472">Membrane</keyword>
<name>A0A1D8IPN1_9GAMM</name>
<comment type="subcellular location">
    <subcellularLocation>
        <location evidence="1">Membrane</location>
        <topology evidence="1">Multi-pass membrane protein</topology>
    </subcellularLocation>
</comment>
<evidence type="ECO:0000256" key="2">
    <source>
        <dbReference type="ARBA" id="ARBA00007362"/>
    </source>
</evidence>
<evidence type="ECO:0000256" key="6">
    <source>
        <dbReference type="SAM" id="Phobius"/>
    </source>
</evidence>
<proteinExistence type="inferred from homology"/>
<keyword evidence="9" id="KW-1185">Reference proteome</keyword>
<feature type="domain" description="EamA" evidence="7">
    <location>
        <begin position="35"/>
        <end position="167"/>
    </location>
</feature>
<feature type="transmembrane region" description="Helical" evidence="6">
    <location>
        <begin position="61"/>
        <end position="84"/>
    </location>
</feature>
<protein>
    <recommendedName>
        <fullName evidence="7">EamA domain-containing protein</fullName>
    </recommendedName>
</protein>
<feature type="transmembrane region" description="Helical" evidence="6">
    <location>
        <begin position="151"/>
        <end position="168"/>
    </location>
</feature>
<dbReference type="Pfam" id="PF00892">
    <property type="entry name" value="EamA"/>
    <property type="match status" value="1"/>
</dbReference>
<keyword evidence="4 6" id="KW-1133">Transmembrane helix</keyword>
<dbReference type="EMBL" id="CP017415">
    <property type="protein sequence ID" value="AOU98413.1"/>
    <property type="molecule type" value="Genomic_DNA"/>
</dbReference>
<evidence type="ECO:0000256" key="3">
    <source>
        <dbReference type="ARBA" id="ARBA00022692"/>
    </source>
</evidence>
<organism evidence="8 9">
    <name type="scientific">Acidihalobacter yilgarnensis</name>
    <dbReference type="NCBI Taxonomy" id="2819280"/>
    <lineage>
        <taxon>Bacteria</taxon>
        <taxon>Pseudomonadati</taxon>
        <taxon>Pseudomonadota</taxon>
        <taxon>Gammaproteobacteria</taxon>
        <taxon>Chromatiales</taxon>
        <taxon>Ectothiorhodospiraceae</taxon>
        <taxon>Acidihalobacter</taxon>
    </lineage>
</organism>
<evidence type="ECO:0000256" key="4">
    <source>
        <dbReference type="ARBA" id="ARBA00022989"/>
    </source>
</evidence>
<dbReference type="PANTHER" id="PTHR32322:SF2">
    <property type="entry name" value="EAMA DOMAIN-CONTAINING PROTEIN"/>
    <property type="match status" value="1"/>
</dbReference>
<feature type="transmembrane region" description="Helical" evidence="6">
    <location>
        <begin position="34"/>
        <end position="54"/>
    </location>
</feature>
<dbReference type="GO" id="GO:0016020">
    <property type="term" value="C:membrane"/>
    <property type="evidence" value="ECO:0007669"/>
    <property type="project" value="UniProtKB-SubCell"/>
</dbReference>
<feature type="transmembrane region" description="Helical" evidence="6">
    <location>
        <begin position="122"/>
        <end position="145"/>
    </location>
</feature>
<keyword evidence="3 6" id="KW-0812">Transmembrane</keyword>
<dbReference type="SUPFAM" id="SSF103481">
    <property type="entry name" value="Multidrug resistance efflux transporter EmrE"/>
    <property type="match status" value="1"/>
</dbReference>
<dbReference type="InterPro" id="IPR050638">
    <property type="entry name" value="AA-Vitamin_Transporters"/>
</dbReference>
<dbReference type="AlphaFoldDB" id="A0A1D8IPN1"/>
<evidence type="ECO:0000259" key="7">
    <source>
        <dbReference type="Pfam" id="PF00892"/>
    </source>
</evidence>
<dbReference type="InterPro" id="IPR037185">
    <property type="entry name" value="EmrE-like"/>
</dbReference>
<dbReference type="KEGG" id="aprs:BI364_10990"/>
<feature type="transmembrane region" description="Helical" evidence="6">
    <location>
        <begin position="9"/>
        <end position="28"/>
    </location>
</feature>
<evidence type="ECO:0000313" key="9">
    <source>
        <dbReference type="Proteomes" id="UP000095401"/>
    </source>
</evidence>
<accession>A0A1D8IPN1</accession>
<evidence type="ECO:0000256" key="1">
    <source>
        <dbReference type="ARBA" id="ARBA00004141"/>
    </source>
</evidence>
<dbReference type="Gene3D" id="1.10.3730.20">
    <property type="match status" value="1"/>
</dbReference>
<evidence type="ECO:0000313" key="8">
    <source>
        <dbReference type="EMBL" id="AOU98413.1"/>
    </source>
</evidence>
<dbReference type="InterPro" id="IPR000620">
    <property type="entry name" value="EamA_dom"/>
</dbReference>
<gene>
    <name evidence="8" type="ORF">BI364_10990</name>
</gene>
<evidence type="ECO:0000256" key="5">
    <source>
        <dbReference type="ARBA" id="ARBA00023136"/>
    </source>
</evidence>
<reference evidence="9" key="1">
    <citation type="submission" date="2016-09" db="EMBL/GenBank/DDBJ databases">
        <title>Acidihalobacter prosperus F5.</title>
        <authorList>
            <person name="Khaleque H.N."/>
            <person name="Ramsay J.P."/>
            <person name="Kaksonen A.H."/>
            <person name="Boxall N.J."/>
            <person name="Watkin E.L.J."/>
        </authorList>
    </citation>
    <scope>NUCLEOTIDE SEQUENCE [LARGE SCALE GENOMIC DNA]</scope>
    <source>
        <strain evidence="9">F5</strain>
    </source>
</reference>
<dbReference type="Proteomes" id="UP000095401">
    <property type="component" value="Chromosome"/>
</dbReference>
<comment type="similarity">
    <text evidence="2">Belongs to the EamA transporter family.</text>
</comment>
<dbReference type="PANTHER" id="PTHR32322">
    <property type="entry name" value="INNER MEMBRANE TRANSPORTER"/>
    <property type="match status" value="1"/>
</dbReference>
<feature type="transmembrane region" description="Helical" evidence="6">
    <location>
        <begin position="96"/>
        <end position="115"/>
    </location>
</feature>
<sequence>MLGSPIRAGALLAAGLGAVGVLLLILAPQASLNPLGIVAGLIGAASMAAGTVLSRRWQPSVSLLTFTAWQLTAGGVLLLPFALWQGTQLTQLSATNLGGLAYLSLIGAAMTYLLWFRGLSRLSPIVVSALGFFSPLTAVLLGWAILGQTLSVLQIVGMALVLGGVWLSQHTDALQAFVLPKVPGL</sequence>